<dbReference type="PANTHER" id="PTHR43386:SF22">
    <property type="entry name" value="OLIGOPEPTIDE TRANSPORT SYSTEM PERMEASE PROTEIN OPPC"/>
    <property type="match status" value="1"/>
</dbReference>
<evidence type="ECO:0000259" key="8">
    <source>
        <dbReference type="PROSITE" id="PS50928"/>
    </source>
</evidence>
<dbReference type="SUPFAM" id="SSF161098">
    <property type="entry name" value="MetI-like"/>
    <property type="match status" value="1"/>
</dbReference>
<dbReference type="InterPro" id="IPR000515">
    <property type="entry name" value="MetI-like"/>
</dbReference>
<evidence type="ECO:0000313" key="10">
    <source>
        <dbReference type="Proteomes" id="UP001524473"/>
    </source>
</evidence>
<evidence type="ECO:0000256" key="4">
    <source>
        <dbReference type="ARBA" id="ARBA00022692"/>
    </source>
</evidence>
<keyword evidence="10" id="KW-1185">Reference proteome</keyword>
<proteinExistence type="inferred from homology"/>
<reference evidence="9 10" key="1">
    <citation type="submission" date="2022-06" db="EMBL/GenBank/DDBJ databases">
        <title>Isolation of gut microbiota from human fecal samples.</title>
        <authorList>
            <person name="Pamer E.G."/>
            <person name="Barat B."/>
            <person name="Waligurski E."/>
            <person name="Medina S."/>
            <person name="Paddock L."/>
            <person name="Mostad J."/>
        </authorList>
    </citation>
    <scope>NUCLEOTIDE SEQUENCE [LARGE SCALE GENOMIC DNA]</scope>
    <source>
        <strain evidence="9 10">DFI.9.73</strain>
    </source>
</reference>
<feature type="transmembrane region" description="Helical" evidence="7">
    <location>
        <begin position="105"/>
        <end position="131"/>
    </location>
</feature>
<feature type="transmembrane region" description="Helical" evidence="7">
    <location>
        <begin position="42"/>
        <end position="63"/>
    </location>
</feature>
<dbReference type="InterPro" id="IPR025966">
    <property type="entry name" value="OppC_N"/>
</dbReference>
<gene>
    <name evidence="9" type="ORF">NE695_12470</name>
</gene>
<evidence type="ECO:0000256" key="7">
    <source>
        <dbReference type="RuleBase" id="RU363032"/>
    </source>
</evidence>
<evidence type="ECO:0000256" key="6">
    <source>
        <dbReference type="ARBA" id="ARBA00023136"/>
    </source>
</evidence>
<dbReference type="Pfam" id="PF12911">
    <property type="entry name" value="OppC_N"/>
    <property type="match status" value="1"/>
</dbReference>
<dbReference type="EMBL" id="JANFZH010000029">
    <property type="protein sequence ID" value="MCQ4840724.1"/>
    <property type="molecule type" value="Genomic_DNA"/>
</dbReference>
<keyword evidence="6 7" id="KW-0472">Membrane</keyword>
<name>A0ABT1S1F3_9FIRM</name>
<keyword evidence="5 7" id="KW-1133">Transmembrane helix</keyword>
<accession>A0ABT1S1F3</accession>
<sequence length="305" mass="33797">MKELTQELFLPVGKNPDNANRITRPTTTYFKDAWRRLKQNKIAISSLILLALILLMAIFAPLFSQYDYSSQDMFAVNQWPSAEHWFGTDSLGRDLFVRCWSGAQVSLFIAFVSTMVNVLIGIVYGGISGYFGGRVDMVMMRLVEIIYSVPDLLWVILLMVVMGPGLHTIIIAISITGWGSMARIVRGQVLQLKQSEYVMAARTLGAGGGRIIRKHLIPNTMGPIIIELTFSIPSAIFTEATLSYLSLGVPVPLASWGTLANEGARVLQLMPYQILFPALLLSLTMLGFNLLGDGLRDALDPKLRR</sequence>
<organism evidence="9 10">
    <name type="scientific">Neglectibacter timonensis</name>
    <dbReference type="NCBI Taxonomy" id="1776382"/>
    <lineage>
        <taxon>Bacteria</taxon>
        <taxon>Bacillati</taxon>
        <taxon>Bacillota</taxon>
        <taxon>Clostridia</taxon>
        <taxon>Eubacteriales</taxon>
        <taxon>Oscillospiraceae</taxon>
        <taxon>Neglectibacter</taxon>
    </lineage>
</organism>
<evidence type="ECO:0000256" key="5">
    <source>
        <dbReference type="ARBA" id="ARBA00022989"/>
    </source>
</evidence>
<comment type="caution">
    <text evidence="9">The sequence shown here is derived from an EMBL/GenBank/DDBJ whole genome shotgun (WGS) entry which is preliminary data.</text>
</comment>
<evidence type="ECO:0000256" key="1">
    <source>
        <dbReference type="ARBA" id="ARBA00004651"/>
    </source>
</evidence>
<dbReference type="Proteomes" id="UP001524473">
    <property type="component" value="Unassembled WGS sequence"/>
</dbReference>
<dbReference type="InterPro" id="IPR035906">
    <property type="entry name" value="MetI-like_sf"/>
</dbReference>
<feature type="transmembrane region" description="Helical" evidence="7">
    <location>
        <begin position="152"/>
        <end position="175"/>
    </location>
</feature>
<dbReference type="CDD" id="cd06261">
    <property type="entry name" value="TM_PBP2"/>
    <property type="match status" value="1"/>
</dbReference>
<comment type="similarity">
    <text evidence="7">Belongs to the binding-protein-dependent transport system permease family.</text>
</comment>
<protein>
    <submittedName>
        <fullName evidence="9">ABC transporter permease</fullName>
    </submittedName>
</protein>
<dbReference type="PROSITE" id="PS50928">
    <property type="entry name" value="ABC_TM1"/>
    <property type="match status" value="1"/>
</dbReference>
<evidence type="ECO:0000256" key="2">
    <source>
        <dbReference type="ARBA" id="ARBA00022448"/>
    </source>
</evidence>
<comment type="subcellular location">
    <subcellularLocation>
        <location evidence="1 7">Cell membrane</location>
        <topology evidence="1 7">Multi-pass membrane protein</topology>
    </subcellularLocation>
</comment>
<dbReference type="GeneID" id="90533493"/>
<feature type="domain" description="ABC transmembrane type-1" evidence="8">
    <location>
        <begin position="103"/>
        <end position="292"/>
    </location>
</feature>
<dbReference type="Pfam" id="PF00528">
    <property type="entry name" value="BPD_transp_1"/>
    <property type="match status" value="1"/>
</dbReference>
<keyword evidence="3" id="KW-1003">Cell membrane</keyword>
<dbReference type="InterPro" id="IPR050366">
    <property type="entry name" value="BP-dependent_transpt_permease"/>
</dbReference>
<feature type="transmembrane region" description="Helical" evidence="7">
    <location>
        <begin position="274"/>
        <end position="295"/>
    </location>
</feature>
<evidence type="ECO:0000313" key="9">
    <source>
        <dbReference type="EMBL" id="MCQ4840724.1"/>
    </source>
</evidence>
<keyword evidence="4 7" id="KW-0812">Transmembrane</keyword>
<dbReference type="PANTHER" id="PTHR43386">
    <property type="entry name" value="OLIGOPEPTIDE TRANSPORT SYSTEM PERMEASE PROTEIN APPC"/>
    <property type="match status" value="1"/>
</dbReference>
<dbReference type="Gene3D" id="1.10.3720.10">
    <property type="entry name" value="MetI-like"/>
    <property type="match status" value="1"/>
</dbReference>
<keyword evidence="2 7" id="KW-0813">Transport</keyword>
<evidence type="ECO:0000256" key="3">
    <source>
        <dbReference type="ARBA" id="ARBA00022475"/>
    </source>
</evidence>
<dbReference type="RefSeq" id="WP_066866633.1">
    <property type="nucleotide sequence ID" value="NZ_CABKVV010000014.1"/>
</dbReference>